<proteinExistence type="inferred from homology"/>
<evidence type="ECO:0000313" key="3">
    <source>
        <dbReference type="EMBL" id="KAH0922562.1"/>
    </source>
</evidence>
<dbReference type="InterPro" id="IPR004000">
    <property type="entry name" value="Actin"/>
</dbReference>
<evidence type="ECO:0000256" key="1">
    <source>
        <dbReference type="RuleBase" id="RU000487"/>
    </source>
</evidence>
<sequence length="289" mass="32178">MALCVARRPFWEECEEAGELIGVDMVFLDEKHVASREPTTTKIRLSNVYPSRRVRDGLSRIVPIYEGYALPHAIMCLDFEGLDVTHALMKILTERGYYFTTTSEREIVSDLCDIGLDYKQELEKVKSSSCVEKNYELPDGQVITIGSERAVIAEVVLGSEKTRRRHRGGNDNPSTTSPPGSGKGLTSSPTKYGGVKKIDQMVAELNDFVLKSPTQEIVGSTLTFQLNLPNFNFTAKHQSFTVSCILDNNQRPPQHNFEVHGGNDNPEDNMPDAGAIKETTVLDLRAHCE</sequence>
<comment type="similarity">
    <text evidence="1">Belongs to the actin family.</text>
</comment>
<dbReference type="Proteomes" id="UP000824890">
    <property type="component" value="Unassembled WGS sequence"/>
</dbReference>
<dbReference type="PANTHER" id="PTHR11937">
    <property type="entry name" value="ACTIN"/>
    <property type="match status" value="1"/>
</dbReference>
<gene>
    <name evidence="3" type="ORF">HID58_022580</name>
</gene>
<name>A0ABQ8CZP6_BRANA</name>
<dbReference type="InterPro" id="IPR043129">
    <property type="entry name" value="ATPase_NBD"/>
</dbReference>
<dbReference type="SMART" id="SM00268">
    <property type="entry name" value="ACTIN"/>
    <property type="match status" value="1"/>
</dbReference>
<keyword evidence="4" id="KW-1185">Reference proteome</keyword>
<reference evidence="3 4" key="1">
    <citation type="submission" date="2021-05" db="EMBL/GenBank/DDBJ databases">
        <title>Genome Assembly of Synthetic Allotetraploid Brassica napus Reveals Homoeologous Exchanges between Subgenomes.</title>
        <authorList>
            <person name="Davis J.T."/>
        </authorList>
    </citation>
    <scope>NUCLEOTIDE SEQUENCE [LARGE SCALE GENOMIC DNA]</scope>
    <source>
        <strain evidence="4">cv. Da-Ae</strain>
        <tissue evidence="3">Seedling</tissue>
    </source>
</reference>
<evidence type="ECO:0000256" key="2">
    <source>
        <dbReference type="SAM" id="MobiDB-lite"/>
    </source>
</evidence>
<feature type="compositionally biased region" description="Polar residues" evidence="2">
    <location>
        <begin position="171"/>
        <end position="190"/>
    </location>
</feature>
<dbReference type="EMBL" id="JAGKQM010000006">
    <property type="protein sequence ID" value="KAH0922562.1"/>
    <property type="molecule type" value="Genomic_DNA"/>
</dbReference>
<dbReference type="Gene3D" id="3.90.640.10">
    <property type="entry name" value="Actin, Chain A, domain 4"/>
    <property type="match status" value="1"/>
</dbReference>
<dbReference type="SUPFAM" id="SSF53067">
    <property type="entry name" value="Actin-like ATPase domain"/>
    <property type="match status" value="1"/>
</dbReference>
<accession>A0ABQ8CZP6</accession>
<feature type="region of interest" description="Disordered" evidence="2">
    <location>
        <begin position="161"/>
        <end position="191"/>
    </location>
</feature>
<protein>
    <submittedName>
        <fullName evidence="3">Uncharacterized protein</fullName>
    </submittedName>
</protein>
<dbReference type="Pfam" id="PF00022">
    <property type="entry name" value="Actin"/>
    <property type="match status" value="1"/>
</dbReference>
<comment type="caution">
    <text evidence="3">The sequence shown here is derived from an EMBL/GenBank/DDBJ whole genome shotgun (WGS) entry which is preliminary data.</text>
</comment>
<dbReference type="Gene3D" id="3.30.420.40">
    <property type="match status" value="1"/>
</dbReference>
<evidence type="ECO:0000313" key="4">
    <source>
        <dbReference type="Proteomes" id="UP000824890"/>
    </source>
</evidence>
<organism evidence="3 4">
    <name type="scientific">Brassica napus</name>
    <name type="common">Rape</name>
    <dbReference type="NCBI Taxonomy" id="3708"/>
    <lineage>
        <taxon>Eukaryota</taxon>
        <taxon>Viridiplantae</taxon>
        <taxon>Streptophyta</taxon>
        <taxon>Embryophyta</taxon>
        <taxon>Tracheophyta</taxon>
        <taxon>Spermatophyta</taxon>
        <taxon>Magnoliopsida</taxon>
        <taxon>eudicotyledons</taxon>
        <taxon>Gunneridae</taxon>
        <taxon>Pentapetalae</taxon>
        <taxon>rosids</taxon>
        <taxon>malvids</taxon>
        <taxon>Brassicales</taxon>
        <taxon>Brassicaceae</taxon>
        <taxon>Brassiceae</taxon>
        <taxon>Brassica</taxon>
    </lineage>
</organism>